<evidence type="ECO:0000256" key="1">
    <source>
        <dbReference type="SAM" id="Phobius"/>
    </source>
</evidence>
<name>A0A927MEI4_9BACL</name>
<dbReference type="RefSeq" id="WP_192596839.1">
    <property type="nucleotide sequence ID" value="NZ_JADBEL010000001.1"/>
</dbReference>
<keyword evidence="3" id="KW-1185">Reference proteome</keyword>
<reference evidence="2" key="1">
    <citation type="submission" date="2020-10" db="EMBL/GenBank/DDBJ databases">
        <title>Genomic Encyclopedia of Type Strains, Phase IV (KMG-IV): sequencing the most valuable type-strain genomes for metagenomic binning, comparative biology and taxonomic classification.</title>
        <authorList>
            <person name="Goeker M."/>
        </authorList>
    </citation>
    <scope>NUCLEOTIDE SEQUENCE</scope>
    <source>
        <strain evidence="2">DSM 13886</strain>
    </source>
</reference>
<dbReference type="Proteomes" id="UP000658225">
    <property type="component" value="Unassembled WGS sequence"/>
</dbReference>
<evidence type="ECO:0000313" key="3">
    <source>
        <dbReference type="Proteomes" id="UP000658225"/>
    </source>
</evidence>
<dbReference type="EMBL" id="JADBEL010000001">
    <property type="protein sequence ID" value="MBE1553000.1"/>
    <property type="molecule type" value="Genomic_DNA"/>
</dbReference>
<protein>
    <submittedName>
        <fullName evidence="2">Preprotein translocase subunit YajC</fullName>
    </submittedName>
</protein>
<keyword evidence="1" id="KW-0472">Membrane</keyword>
<sequence>MKGKHLVIGLILFVIIIVAVIYFSMMAEFKKDEKGMESVVPVIEMMEKNMEI</sequence>
<organism evidence="2 3">
    <name type="scientific">Sporosarcina limicola</name>
    <dbReference type="NCBI Taxonomy" id="34101"/>
    <lineage>
        <taxon>Bacteria</taxon>
        <taxon>Bacillati</taxon>
        <taxon>Bacillota</taxon>
        <taxon>Bacilli</taxon>
        <taxon>Bacillales</taxon>
        <taxon>Caryophanaceae</taxon>
        <taxon>Sporosarcina</taxon>
    </lineage>
</organism>
<dbReference type="AlphaFoldDB" id="A0A927MEI4"/>
<proteinExistence type="predicted"/>
<accession>A0A927MEI4</accession>
<feature type="transmembrane region" description="Helical" evidence="1">
    <location>
        <begin position="6"/>
        <end position="25"/>
    </location>
</feature>
<evidence type="ECO:0000313" key="2">
    <source>
        <dbReference type="EMBL" id="MBE1553000.1"/>
    </source>
</evidence>
<keyword evidence="1" id="KW-1133">Transmembrane helix</keyword>
<gene>
    <name evidence="2" type="ORF">H4683_000069</name>
</gene>
<keyword evidence="1" id="KW-0812">Transmembrane</keyword>
<comment type="caution">
    <text evidence="2">The sequence shown here is derived from an EMBL/GenBank/DDBJ whole genome shotgun (WGS) entry which is preliminary data.</text>
</comment>